<evidence type="ECO:0000313" key="3">
    <source>
        <dbReference type="EMBL" id="TYJ98785.1"/>
    </source>
</evidence>
<feature type="compositionally biased region" description="Polar residues" evidence="1">
    <location>
        <begin position="1"/>
        <end position="17"/>
    </location>
</feature>
<name>A0A5A7SQQ9_CUCMM</name>
<evidence type="ECO:0000256" key="1">
    <source>
        <dbReference type="SAM" id="MobiDB-lite"/>
    </source>
</evidence>
<accession>A0A5A7SQQ9</accession>
<proteinExistence type="predicted"/>
<dbReference type="Proteomes" id="UP000321947">
    <property type="component" value="Unassembled WGS sequence"/>
</dbReference>
<evidence type="ECO:0000313" key="5">
    <source>
        <dbReference type="Proteomes" id="UP000321947"/>
    </source>
</evidence>
<comment type="caution">
    <text evidence="2">The sequence shown here is derived from an EMBL/GenBank/DDBJ whole genome shotgun (WGS) entry which is preliminary data.</text>
</comment>
<dbReference type="Proteomes" id="UP000321393">
    <property type="component" value="Unassembled WGS sequence"/>
</dbReference>
<evidence type="ECO:0000313" key="2">
    <source>
        <dbReference type="EMBL" id="KAA0032753.1"/>
    </source>
</evidence>
<dbReference type="AlphaFoldDB" id="A0A5A7SQQ9"/>
<gene>
    <name evidence="3" type="ORF">E5676_scaffold156G00940</name>
    <name evidence="2" type="ORF">E6C27_scaffold853G00960</name>
</gene>
<dbReference type="EMBL" id="SSTD01017849">
    <property type="protein sequence ID" value="TYJ98785.1"/>
    <property type="molecule type" value="Genomic_DNA"/>
</dbReference>
<organism evidence="2 4">
    <name type="scientific">Cucumis melo var. makuwa</name>
    <name type="common">Oriental melon</name>
    <dbReference type="NCBI Taxonomy" id="1194695"/>
    <lineage>
        <taxon>Eukaryota</taxon>
        <taxon>Viridiplantae</taxon>
        <taxon>Streptophyta</taxon>
        <taxon>Embryophyta</taxon>
        <taxon>Tracheophyta</taxon>
        <taxon>Spermatophyta</taxon>
        <taxon>Magnoliopsida</taxon>
        <taxon>eudicotyledons</taxon>
        <taxon>Gunneridae</taxon>
        <taxon>Pentapetalae</taxon>
        <taxon>rosids</taxon>
        <taxon>fabids</taxon>
        <taxon>Cucurbitales</taxon>
        <taxon>Cucurbitaceae</taxon>
        <taxon>Benincaseae</taxon>
        <taxon>Cucumis</taxon>
    </lineage>
</organism>
<evidence type="ECO:0000313" key="4">
    <source>
        <dbReference type="Proteomes" id="UP000321393"/>
    </source>
</evidence>
<dbReference type="EMBL" id="SSTE01021224">
    <property type="protein sequence ID" value="KAA0032753.1"/>
    <property type="molecule type" value="Genomic_DNA"/>
</dbReference>
<protein>
    <submittedName>
        <fullName evidence="2">Uncharacterized protein</fullName>
    </submittedName>
</protein>
<feature type="region of interest" description="Disordered" evidence="1">
    <location>
        <begin position="1"/>
        <end position="21"/>
    </location>
</feature>
<reference evidence="4 5" key="1">
    <citation type="submission" date="2019-08" db="EMBL/GenBank/DDBJ databases">
        <title>Draft genome sequences of two oriental melons (Cucumis melo L. var makuwa).</title>
        <authorList>
            <person name="Kwon S.-Y."/>
        </authorList>
    </citation>
    <scope>NUCLEOTIDE SEQUENCE [LARGE SCALE GENOMIC DNA]</scope>
    <source>
        <strain evidence="5">cv. Chang Bougi</strain>
        <strain evidence="4">cv. SW 3</strain>
        <tissue evidence="2">Leaf</tissue>
    </source>
</reference>
<sequence>MAINSSEWTNDGFSSCQGGRGNIEEGNDKNVVVAFQGQVTVKNKLLQSMALSQVDATSSSFQAEGRVNHIQDNRVVKMIIAVKHLAIAQDITMIGHAIQHHNNSNIPILHPLPHLWMETLICEYMQRNDILLQSQATFIINLKL</sequence>